<reference evidence="3" key="1">
    <citation type="submission" date="2013-09" db="EMBL/GenBank/DDBJ databases">
        <authorList>
            <person name="Zeng Z."/>
            <person name="Chen C."/>
        </authorList>
    </citation>
    <scope>NUCLEOTIDE SEQUENCE [LARGE SCALE GENOMIC DNA]</scope>
    <source>
        <strain evidence="3">DK69</strain>
    </source>
</reference>
<dbReference type="PATRIC" id="fig|1107311.5.peg.998"/>
<evidence type="ECO:0000313" key="2">
    <source>
        <dbReference type="EMBL" id="KGO95250.1"/>
    </source>
</evidence>
<accession>A0A0A2N4A8</accession>
<dbReference type="eggNOG" id="ENOG502Z9ZK">
    <property type="taxonomic scope" value="Bacteria"/>
</dbReference>
<evidence type="ECO:0000313" key="3">
    <source>
        <dbReference type="Proteomes" id="UP000030149"/>
    </source>
</evidence>
<dbReference type="EMBL" id="JRLZ01000015">
    <property type="protein sequence ID" value="KGO95250.1"/>
    <property type="molecule type" value="Genomic_DNA"/>
</dbReference>
<reference evidence="2 3" key="2">
    <citation type="journal article" date="2015" name="Stand. Genomic Sci.">
        <title>High quality draft genomic sequence of Flavobacterium enshiense DK69(T) and comparison among Flavobacterium genomes.</title>
        <authorList>
            <person name="Zeng Z."/>
            <person name="Chen C."/>
            <person name="Du H."/>
            <person name="Wang G."/>
            <person name="Li M."/>
        </authorList>
    </citation>
    <scope>NUCLEOTIDE SEQUENCE [LARGE SCALE GENOMIC DNA]</scope>
    <source>
        <strain evidence="2 3">DK69</strain>
    </source>
</reference>
<keyword evidence="3" id="KW-1185">Reference proteome</keyword>
<feature type="signal peptide" evidence="1">
    <location>
        <begin position="1"/>
        <end position="18"/>
    </location>
</feature>
<feature type="chain" id="PRO_5002003825" evidence="1">
    <location>
        <begin position="19"/>
        <end position="263"/>
    </location>
</feature>
<organism evidence="2 3">
    <name type="scientific">Flavobacterium enshiense DK69</name>
    <dbReference type="NCBI Taxonomy" id="1107311"/>
    <lineage>
        <taxon>Bacteria</taxon>
        <taxon>Pseudomonadati</taxon>
        <taxon>Bacteroidota</taxon>
        <taxon>Flavobacteriia</taxon>
        <taxon>Flavobacteriales</taxon>
        <taxon>Flavobacteriaceae</taxon>
        <taxon>Flavobacterium</taxon>
    </lineage>
</organism>
<evidence type="ECO:0000256" key="1">
    <source>
        <dbReference type="SAM" id="SignalP"/>
    </source>
</evidence>
<name>A0A0A2N4A8_9FLAO</name>
<gene>
    <name evidence="2" type="ORF">Q767_12370</name>
</gene>
<dbReference type="STRING" id="1107311.Q767_12370"/>
<comment type="caution">
    <text evidence="2">The sequence shown here is derived from an EMBL/GenBank/DDBJ whole genome shotgun (WGS) entry which is preliminary data.</text>
</comment>
<sequence>MLNLLKIMLLLFFSFGFSQEKNISLAFISSEKTDADSFAGRDAFGFNYYVKDNVLKKESSQKKQEYKNLALGKIEKVDLQNPLQLVLFYKEMNAVVLLDNQLNETVKINFSEANPELQPLWVCMASQNQLWLFDFATQKLGLYNYLKRTFNPITVVFESPIVKTQSDYNYFYWINKENQLFASNIFGKINFLGNVPEYESMQIVSSKQLLLKKGTVLSIYDLGKETSQILPLQEKSIESFYYREQILSIFTDNEIRNYKLILP</sequence>
<protein>
    <submittedName>
        <fullName evidence="2">Uncharacterized protein</fullName>
    </submittedName>
</protein>
<proteinExistence type="predicted"/>
<dbReference type="Proteomes" id="UP000030149">
    <property type="component" value="Unassembled WGS sequence"/>
</dbReference>
<keyword evidence="1" id="KW-0732">Signal</keyword>
<dbReference type="AlphaFoldDB" id="A0A0A2N4A8"/>